<dbReference type="InterPro" id="IPR050902">
    <property type="entry name" value="ABC_Transporter_SBP"/>
</dbReference>
<feature type="signal peptide" evidence="2">
    <location>
        <begin position="1"/>
        <end position="26"/>
    </location>
</feature>
<dbReference type="EMBL" id="JABBCQ020000013">
    <property type="protein sequence ID" value="MBI1625848.1"/>
    <property type="molecule type" value="Genomic_DNA"/>
</dbReference>
<dbReference type="InterPro" id="IPR054828">
    <property type="entry name" value="Vit_B12_bind_prot"/>
</dbReference>
<dbReference type="InterPro" id="IPR002491">
    <property type="entry name" value="ABC_transptr_periplasmic_BD"/>
</dbReference>
<dbReference type="Gene3D" id="3.40.50.1980">
    <property type="entry name" value="Nitrogenase molybdenum iron protein domain"/>
    <property type="match status" value="2"/>
</dbReference>
<comment type="caution">
    <text evidence="4">The sequence shown here is derived from an EMBL/GenBank/DDBJ whole genome shotgun (WGS) entry which is preliminary data.</text>
</comment>
<reference evidence="4" key="1">
    <citation type="submission" date="2020-12" db="EMBL/GenBank/DDBJ databases">
        <title>Comamonas sp. nov., isolated from stream water.</title>
        <authorList>
            <person name="Park K.-H."/>
        </authorList>
    </citation>
    <scope>NUCLEOTIDE SEQUENCE</scope>
    <source>
        <strain evidence="4">EJ-4</strain>
    </source>
</reference>
<dbReference type="Proteomes" id="UP000530032">
    <property type="component" value="Unassembled WGS sequence"/>
</dbReference>
<evidence type="ECO:0000259" key="3">
    <source>
        <dbReference type="PROSITE" id="PS50983"/>
    </source>
</evidence>
<feature type="chain" id="PRO_5032979500" evidence="2">
    <location>
        <begin position="27"/>
        <end position="311"/>
    </location>
</feature>
<proteinExistence type="predicted"/>
<accession>A0A843BFC7</accession>
<keyword evidence="5" id="KW-1185">Reference proteome</keyword>
<feature type="domain" description="Fe/B12 periplasmic-binding" evidence="3">
    <location>
        <begin position="47"/>
        <end position="296"/>
    </location>
</feature>
<dbReference type="SUPFAM" id="SSF53807">
    <property type="entry name" value="Helical backbone' metal receptor"/>
    <property type="match status" value="1"/>
</dbReference>
<dbReference type="NCBIfam" id="NF038402">
    <property type="entry name" value="TroA_like"/>
    <property type="match status" value="1"/>
</dbReference>
<dbReference type="GO" id="GO:0071281">
    <property type="term" value="P:cellular response to iron ion"/>
    <property type="evidence" value="ECO:0007669"/>
    <property type="project" value="TreeGrafter"/>
</dbReference>
<evidence type="ECO:0000313" key="4">
    <source>
        <dbReference type="EMBL" id="MBI1625848.1"/>
    </source>
</evidence>
<dbReference type="RefSeq" id="WP_198460982.1">
    <property type="nucleotide sequence ID" value="NZ_JABBCQ020000013.1"/>
</dbReference>
<dbReference type="PANTHER" id="PTHR30535">
    <property type="entry name" value="VITAMIN B12-BINDING PROTEIN"/>
    <property type="match status" value="1"/>
</dbReference>
<organism evidence="4 5">
    <name type="scientific">Comamonas suwonensis</name>
    <dbReference type="NCBI Taxonomy" id="2606214"/>
    <lineage>
        <taxon>Bacteria</taxon>
        <taxon>Pseudomonadati</taxon>
        <taxon>Pseudomonadota</taxon>
        <taxon>Betaproteobacteria</taxon>
        <taxon>Burkholderiales</taxon>
        <taxon>Comamonadaceae</taxon>
        <taxon>Comamonas</taxon>
    </lineage>
</organism>
<evidence type="ECO:0000256" key="2">
    <source>
        <dbReference type="SAM" id="SignalP"/>
    </source>
</evidence>
<dbReference type="Pfam" id="PF01497">
    <property type="entry name" value="Peripla_BP_2"/>
    <property type="match status" value="1"/>
</dbReference>
<dbReference type="AlphaFoldDB" id="A0A843BFC7"/>
<keyword evidence="1 2" id="KW-0732">Signal</keyword>
<gene>
    <name evidence="4" type="ORF">HF327_015215</name>
</gene>
<dbReference type="PANTHER" id="PTHR30535:SF34">
    <property type="entry name" value="MOLYBDATE-BINDING PROTEIN MOLA"/>
    <property type="match status" value="1"/>
</dbReference>
<name>A0A843BFC7_9BURK</name>
<evidence type="ECO:0000256" key="1">
    <source>
        <dbReference type="ARBA" id="ARBA00022729"/>
    </source>
</evidence>
<sequence length="311" mass="32999">MKAMAKFMACGALAGWLLGAALPVSAQSVQITDARGSKVQLPKSPQRIVSLLPSLTESLCALGGCERLVGVDRYSNWPAHTKTLPVVGGGLDPNIESIVALKPDLVLASMASRSIGRMEALGLKVVALEPRTHAEARVVLQKLGGLLNLPPAQGADRVWSGIEANMAKAAASVPEKIRGQRVYFEASRGPFAAGENSFIGETLTQLHLRNVIDAKLGPFPRINPEYVVKLDPDILMAGERAWKTGVPEYPGWSQMRAVKQGSICVFTPEQSDILVRPGPRMAEGAQIIARCLQRLAGTGSVPSVGAQGKGQ</sequence>
<protein>
    <submittedName>
        <fullName evidence="4">ABC transporter substrate-binding protein</fullName>
    </submittedName>
</protein>
<evidence type="ECO:0000313" key="5">
    <source>
        <dbReference type="Proteomes" id="UP000530032"/>
    </source>
</evidence>
<dbReference type="PROSITE" id="PS50983">
    <property type="entry name" value="FE_B12_PBP"/>
    <property type="match status" value="1"/>
</dbReference>